<dbReference type="STRING" id="2316362.A0A4Q2DYU2"/>
<evidence type="ECO:0000313" key="1">
    <source>
        <dbReference type="EMBL" id="RXW24524.1"/>
    </source>
</evidence>
<accession>A0A4Q2DYU2</accession>
<protein>
    <submittedName>
        <fullName evidence="1">Uncharacterized protein</fullName>
    </submittedName>
</protein>
<dbReference type="OrthoDB" id="2123952at2759"/>
<proteinExistence type="predicted"/>
<sequence length="261" mass="29756">MAHRSQGLDLFIADPSNYALLFSGESVARPPSLFGAQSSKDTVWALHDRAFLLWHGCVRMRSDARINDADKGHFAVRAWLEADALGEALNKHTCEIERAFIFQAREYIFNTQMCISFEFQRFIPLVTSNINGLFHRDKAEEWLNHQAAVAERFMLGLHTITGNLNNLLARRPFFVFWFMGQISRSLALWQCDNTLTVALDVCKALLPAIDYLTALWPCPEQRHRYELLREQLAQACFVARLNPPDPLNLTLPPVSSPDLLV</sequence>
<comment type="caution">
    <text evidence="1">The sequence shown here is derived from an EMBL/GenBank/DDBJ whole genome shotgun (WGS) entry which is preliminary data.</text>
</comment>
<evidence type="ECO:0000313" key="2">
    <source>
        <dbReference type="Proteomes" id="UP000290288"/>
    </source>
</evidence>
<dbReference type="AlphaFoldDB" id="A0A4Q2DYU2"/>
<name>A0A4Q2DYU2_9AGAR</name>
<dbReference type="EMBL" id="SDEE01000018">
    <property type="protein sequence ID" value="RXW24524.1"/>
    <property type="molecule type" value="Genomic_DNA"/>
</dbReference>
<organism evidence="1 2">
    <name type="scientific">Candolleomyces aberdarensis</name>
    <dbReference type="NCBI Taxonomy" id="2316362"/>
    <lineage>
        <taxon>Eukaryota</taxon>
        <taxon>Fungi</taxon>
        <taxon>Dikarya</taxon>
        <taxon>Basidiomycota</taxon>
        <taxon>Agaricomycotina</taxon>
        <taxon>Agaricomycetes</taxon>
        <taxon>Agaricomycetidae</taxon>
        <taxon>Agaricales</taxon>
        <taxon>Agaricineae</taxon>
        <taxon>Psathyrellaceae</taxon>
        <taxon>Candolleomyces</taxon>
    </lineage>
</organism>
<gene>
    <name evidence="1" type="ORF">EST38_g1354</name>
</gene>
<dbReference type="Proteomes" id="UP000290288">
    <property type="component" value="Unassembled WGS sequence"/>
</dbReference>
<keyword evidence="2" id="KW-1185">Reference proteome</keyword>
<reference evidence="1 2" key="1">
    <citation type="submission" date="2019-01" db="EMBL/GenBank/DDBJ databases">
        <title>Draft genome sequence of Psathyrella aberdarensis IHI B618.</title>
        <authorList>
            <person name="Buettner E."/>
            <person name="Kellner H."/>
        </authorList>
    </citation>
    <scope>NUCLEOTIDE SEQUENCE [LARGE SCALE GENOMIC DNA]</scope>
    <source>
        <strain evidence="1 2">IHI B618</strain>
    </source>
</reference>